<evidence type="ECO:0000313" key="2">
    <source>
        <dbReference type="Proteomes" id="UP000273977"/>
    </source>
</evidence>
<proteinExistence type="predicted"/>
<dbReference type="AlphaFoldDB" id="A0A3N4GPL3"/>
<evidence type="ECO:0008006" key="3">
    <source>
        <dbReference type="Google" id="ProtNLM"/>
    </source>
</evidence>
<dbReference type="EMBL" id="RKMG01000006">
    <property type="protein sequence ID" value="RPA61031.1"/>
    <property type="molecule type" value="Genomic_DNA"/>
</dbReference>
<dbReference type="Proteomes" id="UP000273977">
    <property type="component" value="Unassembled WGS sequence"/>
</dbReference>
<evidence type="ECO:0000313" key="1">
    <source>
        <dbReference type="EMBL" id="RPA61031.1"/>
    </source>
</evidence>
<keyword evidence="2" id="KW-1185">Reference proteome</keyword>
<dbReference type="OrthoDB" id="118532at2"/>
<dbReference type="Gene3D" id="2.60.120.560">
    <property type="entry name" value="Exo-inulinase, domain 1"/>
    <property type="match status" value="1"/>
</dbReference>
<reference evidence="1 2" key="1">
    <citation type="submission" date="2018-11" db="EMBL/GenBank/DDBJ databases">
        <title>Aerococcus sp. SJQ22, whole genome shotgun sequence.</title>
        <authorList>
            <person name="Sun L."/>
            <person name="Gao X."/>
            <person name="Chen W."/>
            <person name="Huang K."/>
        </authorList>
    </citation>
    <scope>NUCLEOTIDE SEQUENCE [LARGE SCALE GENOMIC DNA]</scope>
    <source>
        <strain evidence="1 2">SJQ22</strain>
    </source>
</reference>
<comment type="caution">
    <text evidence="1">The sequence shown here is derived from an EMBL/GenBank/DDBJ whole genome shotgun (WGS) entry which is preliminary data.</text>
</comment>
<name>A0A3N4GPL3_9LACT</name>
<sequence length="198" mass="22618">MDDLTENLAHASLDLIDGAEVVRVVKDKSVEAFDEATFARINDVHFHNGVIKVKVLSRLLPDAPDFSRGFIGIAFRINDSNDQFEGLYIRPTNGRCDDQSRRNSATQYFSYPDYKFDRFRAENPKKYESYADMGLDEWIDLKIEVDEDHAKFFVNQAEQPVLIVNDLKLGPNAEGGVGLWVDVGAEGFFKDLQIEHYY</sequence>
<accession>A0A3N4GPL3</accession>
<organism evidence="1 2">
    <name type="scientific">Aerococcus agrisoli</name>
    <dbReference type="NCBI Taxonomy" id="2487350"/>
    <lineage>
        <taxon>Bacteria</taxon>
        <taxon>Bacillati</taxon>
        <taxon>Bacillota</taxon>
        <taxon>Bacilli</taxon>
        <taxon>Lactobacillales</taxon>
        <taxon>Aerococcaceae</taxon>
        <taxon>Aerococcus</taxon>
    </lineage>
</organism>
<gene>
    <name evidence="1" type="ORF">EF384_02965</name>
</gene>
<protein>
    <recommendedName>
        <fullName evidence="3">DUF1080 domain-containing protein</fullName>
    </recommendedName>
</protein>